<keyword evidence="3" id="KW-1185">Reference proteome</keyword>
<dbReference type="AlphaFoldDB" id="A0A8J7R332"/>
<dbReference type="PANTHER" id="PTHR43664:SF1">
    <property type="entry name" value="BETA-METHYLMALYL-COA DEHYDRATASE"/>
    <property type="match status" value="1"/>
</dbReference>
<dbReference type="CDD" id="cd03454">
    <property type="entry name" value="YdeM"/>
    <property type="match status" value="1"/>
</dbReference>
<reference evidence="2" key="1">
    <citation type="submission" date="2021-03" db="EMBL/GenBank/DDBJ databases">
        <title>Genome sequencing and assembly of Tianweitania sediminis.</title>
        <authorList>
            <person name="Chhetri G."/>
        </authorList>
    </citation>
    <scope>NUCLEOTIDE SEQUENCE</scope>
    <source>
        <strain evidence="2">Z8</strain>
    </source>
</reference>
<sequence>MTDKRWAFEDFEEGATIPLGRRAVEAAEIIEFAQEFDMQPMHLDEEAGKASILGGLSASGWHTSAMFMRLICDNLLLDSTSQGSPGIDYLKWKRPVLAGDTIRGQNTVLAKRRSASRPTLGFVTFKSELFNQRDELVLEFQNSGMFLLRNPGAAA</sequence>
<dbReference type="Gene3D" id="3.10.129.10">
    <property type="entry name" value="Hotdog Thioesterase"/>
    <property type="match status" value="1"/>
</dbReference>
<accession>A0A8J7R332</accession>
<dbReference type="RefSeq" id="WP_209335376.1">
    <property type="nucleotide sequence ID" value="NZ_JAGIYY010000003.1"/>
</dbReference>
<evidence type="ECO:0000313" key="3">
    <source>
        <dbReference type="Proteomes" id="UP000666240"/>
    </source>
</evidence>
<comment type="caution">
    <text evidence="2">The sequence shown here is derived from an EMBL/GenBank/DDBJ whole genome shotgun (WGS) entry which is preliminary data.</text>
</comment>
<protein>
    <submittedName>
        <fullName evidence="2">MaoC family dehydratase</fullName>
    </submittedName>
</protein>
<dbReference type="Pfam" id="PF01575">
    <property type="entry name" value="MaoC_dehydratas"/>
    <property type="match status" value="1"/>
</dbReference>
<evidence type="ECO:0000259" key="1">
    <source>
        <dbReference type="Pfam" id="PF01575"/>
    </source>
</evidence>
<dbReference type="Proteomes" id="UP000666240">
    <property type="component" value="Unassembled WGS sequence"/>
</dbReference>
<dbReference type="InterPro" id="IPR029069">
    <property type="entry name" value="HotDog_dom_sf"/>
</dbReference>
<organism evidence="2 3">
    <name type="scientific">Tianweitania sediminis</name>
    <dbReference type="NCBI Taxonomy" id="1502156"/>
    <lineage>
        <taxon>Bacteria</taxon>
        <taxon>Pseudomonadati</taxon>
        <taxon>Pseudomonadota</taxon>
        <taxon>Alphaproteobacteria</taxon>
        <taxon>Hyphomicrobiales</taxon>
        <taxon>Phyllobacteriaceae</taxon>
        <taxon>Tianweitania</taxon>
    </lineage>
</organism>
<dbReference type="EMBL" id="JAGIYY010000003">
    <property type="protein sequence ID" value="MBP0439360.1"/>
    <property type="molecule type" value="Genomic_DNA"/>
</dbReference>
<dbReference type="PANTHER" id="PTHR43664">
    <property type="entry name" value="MONOAMINE OXIDASE-RELATED"/>
    <property type="match status" value="1"/>
</dbReference>
<gene>
    <name evidence="2" type="ORF">J5Y06_11925</name>
</gene>
<dbReference type="SUPFAM" id="SSF54637">
    <property type="entry name" value="Thioesterase/thiol ester dehydrase-isomerase"/>
    <property type="match status" value="1"/>
</dbReference>
<name>A0A8J7R332_9HYPH</name>
<dbReference type="InterPro" id="IPR002539">
    <property type="entry name" value="MaoC-like_dom"/>
</dbReference>
<feature type="domain" description="MaoC-like" evidence="1">
    <location>
        <begin position="22"/>
        <end position="114"/>
    </location>
</feature>
<proteinExistence type="predicted"/>
<evidence type="ECO:0000313" key="2">
    <source>
        <dbReference type="EMBL" id="MBP0439360.1"/>
    </source>
</evidence>
<dbReference type="InterPro" id="IPR052342">
    <property type="entry name" value="MCH/BMMD"/>
</dbReference>